<dbReference type="SUPFAM" id="SSF103196">
    <property type="entry name" value="Roadblock/LC7 domain"/>
    <property type="match status" value="1"/>
</dbReference>
<evidence type="ECO:0000256" key="1">
    <source>
        <dbReference type="ARBA" id="ARBA00004245"/>
    </source>
</evidence>
<dbReference type="Pfam" id="PF03259">
    <property type="entry name" value="Robl_LC7"/>
    <property type="match status" value="1"/>
</dbReference>
<dbReference type="SMART" id="SM00960">
    <property type="entry name" value="Robl_LC7"/>
    <property type="match status" value="1"/>
</dbReference>
<sequence>MAKGHCIGISKGFVEDVISKMILKNLLDFSEEEALFGKSCGGREIWTYRWRVEGRVEEMGVITEKVLPGEAEVEETLKRLQSQKGVQGIIVVNTEGIPIKSTMDNPTTTQYANLMHNFILKARSTVREIDPQNDLTFLRIRSKKNEIMVAPDKDYFLIVIQNPTE</sequence>
<keyword evidence="3" id="KW-0813">Transport</keyword>
<proteinExistence type="inferred from homology"/>
<keyword evidence="7" id="KW-0505">Motor protein</keyword>
<dbReference type="AlphaFoldDB" id="A0A4W2EJP0"/>
<evidence type="ECO:0000256" key="2">
    <source>
        <dbReference type="ARBA" id="ARBA00007191"/>
    </source>
</evidence>
<dbReference type="Proteomes" id="UP000314981">
    <property type="component" value="Chromosome 13"/>
</dbReference>
<gene>
    <name evidence="11" type="primary">DYNLRB1</name>
</gene>
<reference evidence="11 12" key="1">
    <citation type="submission" date="2018-11" db="EMBL/GenBank/DDBJ databases">
        <title>Haplotype-resolved cattle genomes.</title>
        <authorList>
            <person name="Low W.Y."/>
            <person name="Tearle R."/>
            <person name="Bickhart D.M."/>
            <person name="Rosen B.D."/>
            <person name="Koren S."/>
            <person name="Rhie A."/>
            <person name="Hiendleder S."/>
            <person name="Phillippy A.M."/>
            <person name="Smith T.P.L."/>
            <person name="Williams J.L."/>
        </authorList>
    </citation>
    <scope>NUCLEOTIDE SEQUENCE [LARGE SCALE GENOMIC DNA]</scope>
</reference>
<keyword evidence="12" id="KW-1185">Reference proteome</keyword>
<evidence type="ECO:0000313" key="11">
    <source>
        <dbReference type="Ensembl" id="ENSBIXP00000037730.1"/>
    </source>
</evidence>
<reference evidence="11" key="2">
    <citation type="submission" date="2025-08" db="UniProtKB">
        <authorList>
            <consortium name="Ensembl"/>
        </authorList>
    </citation>
    <scope>IDENTIFICATION</scope>
</reference>
<evidence type="ECO:0000256" key="5">
    <source>
        <dbReference type="ARBA" id="ARBA00022701"/>
    </source>
</evidence>
<protein>
    <submittedName>
        <fullName evidence="11">Dynein light chain roadblock-type 1</fullName>
    </submittedName>
</protein>
<dbReference type="Gene3D" id="3.30.450.30">
    <property type="entry name" value="Dynein light chain 2a, cytoplasmic"/>
    <property type="match status" value="1"/>
</dbReference>
<name>A0A4W2EJP0_BOBOX</name>
<comment type="function">
    <text evidence="9">Acts as one of several non-catalytic accessory components of the cytoplasmic dynein 1 complex that are thought to be involved in linking dynein to cargos and to adapter proteins that regulate dynein function. Cytoplasmic dynein 1 acts as a motor for the intracellular retrograde motility of vesicles and organelles along microtubules.</text>
</comment>
<organism evidence="11 12">
    <name type="scientific">Bos indicus x Bos taurus</name>
    <name type="common">Hybrid cattle</name>
    <dbReference type="NCBI Taxonomy" id="30522"/>
    <lineage>
        <taxon>Eukaryota</taxon>
        <taxon>Metazoa</taxon>
        <taxon>Chordata</taxon>
        <taxon>Craniata</taxon>
        <taxon>Vertebrata</taxon>
        <taxon>Euteleostomi</taxon>
        <taxon>Mammalia</taxon>
        <taxon>Eutheria</taxon>
        <taxon>Laurasiatheria</taxon>
        <taxon>Artiodactyla</taxon>
        <taxon>Ruminantia</taxon>
        <taxon>Pecora</taxon>
        <taxon>Bovidae</taxon>
        <taxon>Bovinae</taxon>
        <taxon>Bos</taxon>
    </lineage>
</organism>
<dbReference type="InterPro" id="IPR004942">
    <property type="entry name" value="Roadblock/LAMTOR2_dom"/>
</dbReference>
<feature type="domain" description="Roadblock/LAMTOR2" evidence="10">
    <location>
        <begin position="73"/>
        <end position="161"/>
    </location>
</feature>
<dbReference type="Ensembl" id="ENSBIXT00000029791.1">
    <property type="protein sequence ID" value="ENSBIXP00000037730.1"/>
    <property type="gene ID" value="ENSBIXG00000002930.1"/>
</dbReference>
<keyword evidence="8" id="KW-0206">Cytoskeleton</keyword>
<comment type="similarity">
    <text evidence="2">Belongs to the GAMAD family.</text>
</comment>
<evidence type="ECO:0000256" key="7">
    <source>
        <dbReference type="ARBA" id="ARBA00023175"/>
    </source>
</evidence>
<evidence type="ECO:0000256" key="9">
    <source>
        <dbReference type="ARBA" id="ARBA00025362"/>
    </source>
</evidence>
<dbReference type="PANTHER" id="PTHR10779">
    <property type="entry name" value="DYNEIN LIGHT CHAIN ROADBLOCK"/>
    <property type="match status" value="1"/>
</dbReference>
<evidence type="ECO:0000256" key="8">
    <source>
        <dbReference type="ARBA" id="ARBA00023212"/>
    </source>
</evidence>
<dbReference type="FunFam" id="3.30.450.30:FF:000002">
    <property type="entry name" value="Dynein light chain roadblock"/>
    <property type="match status" value="1"/>
</dbReference>
<evidence type="ECO:0000256" key="4">
    <source>
        <dbReference type="ARBA" id="ARBA00022490"/>
    </source>
</evidence>
<reference evidence="11" key="3">
    <citation type="submission" date="2025-09" db="UniProtKB">
        <authorList>
            <consortium name="Ensembl"/>
        </authorList>
    </citation>
    <scope>IDENTIFICATION</scope>
</reference>
<accession>A0A4W2EJP0</accession>
<dbReference type="STRING" id="30522.A0A4W2EJP0"/>
<evidence type="ECO:0000259" key="10">
    <source>
        <dbReference type="SMART" id="SM00960"/>
    </source>
</evidence>
<evidence type="ECO:0000256" key="6">
    <source>
        <dbReference type="ARBA" id="ARBA00023017"/>
    </source>
</evidence>
<keyword evidence="6" id="KW-0243">Dynein</keyword>
<dbReference type="GO" id="GO:0005874">
    <property type="term" value="C:microtubule"/>
    <property type="evidence" value="ECO:0007669"/>
    <property type="project" value="UniProtKB-KW"/>
</dbReference>
<keyword evidence="5" id="KW-0493">Microtubule</keyword>
<evidence type="ECO:0000256" key="3">
    <source>
        <dbReference type="ARBA" id="ARBA00022448"/>
    </source>
</evidence>
<keyword evidence="4" id="KW-0963">Cytoplasm</keyword>
<comment type="subcellular location">
    <subcellularLocation>
        <location evidence="1">Cytoplasm</location>
        <location evidence="1">Cytoskeleton</location>
    </subcellularLocation>
</comment>
<evidence type="ECO:0000313" key="12">
    <source>
        <dbReference type="Proteomes" id="UP000314981"/>
    </source>
</evidence>
<dbReference type="GO" id="GO:0030286">
    <property type="term" value="C:dynein complex"/>
    <property type="evidence" value="ECO:0007669"/>
    <property type="project" value="UniProtKB-KW"/>
</dbReference>